<gene>
    <name evidence="3" type="ORF">SPPG_00895</name>
</gene>
<feature type="compositionally biased region" description="Basic and acidic residues" evidence="2">
    <location>
        <begin position="545"/>
        <end position="568"/>
    </location>
</feature>
<dbReference type="OrthoDB" id="2152755at2759"/>
<feature type="coiled-coil region" evidence="1">
    <location>
        <begin position="147"/>
        <end position="174"/>
    </location>
</feature>
<dbReference type="VEuPathDB" id="FungiDB:SPPG_00895"/>
<organism evidence="3 4">
    <name type="scientific">Spizellomyces punctatus (strain DAOM BR117)</name>
    <dbReference type="NCBI Taxonomy" id="645134"/>
    <lineage>
        <taxon>Eukaryota</taxon>
        <taxon>Fungi</taxon>
        <taxon>Fungi incertae sedis</taxon>
        <taxon>Chytridiomycota</taxon>
        <taxon>Chytridiomycota incertae sedis</taxon>
        <taxon>Chytridiomycetes</taxon>
        <taxon>Spizellomycetales</taxon>
        <taxon>Spizellomycetaceae</taxon>
        <taxon>Spizellomyces</taxon>
    </lineage>
</organism>
<reference evidence="3 4" key="1">
    <citation type="submission" date="2009-08" db="EMBL/GenBank/DDBJ databases">
        <title>The Genome Sequence of Spizellomyces punctatus strain DAOM BR117.</title>
        <authorList>
            <consortium name="The Broad Institute Genome Sequencing Platform"/>
            <person name="Russ C."/>
            <person name="Cuomo C."/>
            <person name="Shea T."/>
            <person name="Young S.K."/>
            <person name="Zeng Q."/>
            <person name="Koehrsen M."/>
            <person name="Haas B."/>
            <person name="Borodovsky M."/>
            <person name="Guigo R."/>
            <person name="Alvarado L."/>
            <person name="Berlin A."/>
            <person name="Bochicchio J."/>
            <person name="Borenstein D."/>
            <person name="Chapman S."/>
            <person name="Chen Z."/>
            <person name="Engels R."/>
            <person name="Freedman E."/>
            <person name="Gellesch M."/>
            <person name="Goldberg J."/>
            <person name="Griggs A."/>
            <person name="Gujja S."/>
            <person name="Heiman D."/>
            <person name="Hepburn T."/>
            <person name="Howarth C."/>
            <person name="Jen D."/>
            <person name="Larson L."/>
            <person name="Lewis B."/>
            <person name="Mehta T."/>
            <person name="Park D."/>
            <person name="Pearson M."/>
            <person name="Roberts A."/>
            <person name="Saif S."/>
            <person name="Shenoy N."/>
            <person name="Sisk P."/>
            <person name="Stolte C."/>
            <person name="Sykes S."/>
            <person name="Thomson T."/>
            <person name="Walk T."/>
            <person name="White J."/>
            <person name="Yandava C."/>
            <person name="Burger G."/>
            <person name="Gray M.W."/>
            <person name="Holland P.W.H."/>
            <person name="King N."/>
            <person name="Lang F.B.F."/>
            <person name="Roger A.J."/>
            <person name="Ruiz-Trillo I."/>
            <person name="Lander E."/>
            <person name="Nusbaum C."/>
        </authorList>
    </citation>
    <scope>NUCLEOTIDE SEQUENCE [LARGE SCALE GENOMIC DNA]</scope>
    <source>
        <strain evidence="3 4">DAOM BR117</strain>
    </source>
</reference>
<name>A0A0L0HRA1_SPIPD</name>
<feature type="compositionally biased region" description="Basic residues" evidence="2">
    <location>
        <begin position="302"/>
        <end position="316"/>
    </location>
</feature>
<dbReference type="Proteomes" id="UP000053201">
    <property type="component" value="Unassembled WGS sequence"/>
</dbReference>
<sequence>MSLKRVGISAPSLPVCPELDPVENLRRSLEASTFSLASTLTPGVALAASVSAKGSLAFGLPNVGKAGSESVGGSHFGSRAMTSEISLENDDNENLQDTEQSGPVEVPAEKLSYKERLRLIPSRIPGRPAPKLRKSRSTNPAQSIDRLRHTEAIIALLERKRNEYREQRRQEIMEHAARSKIRMERLLARKKDEDIAQERQKLPTRLPTSPQTYRNLVPSTWTSAAWYREIVQQMHRSHPHHLRRLPADSEQTSLANRIPSREVLFGRLLTPGAMAFRDHKTVQTPLMPITPKVSKPVPKRPSTLKKKKRTSKKRRSQFNFGAKPTGQAQLIAPFLPIPPMPSLTRPIKLSESSEQVWHEDDVKLTHDSKYQHNLYRFTRMADSLIRNKEVSNRLLSADSEQDEEVDDSSVLDPEIMCADDNRSDIAAYDLDREYDIIVRRGLKTADTDNIQKDVQEEGSSGMEREHIQGITRAIVSASRRGMVAVEDFIGKDRHSGDRGSIRAKEVDAMNVSNNSPGMRLDSGDRKSLGKLNVFEQERPVTAIIDEPRPEVHEQDAPSESENRSEEASMHSLSDSDSQPSDDEFKEDRSESASTASTPAPSTPSIYSTSMESQGITSTRTTTPMLSARSASLTSSTPSNKAKRQLTPLTLDSLIETQHLKLVQPLLVPQSLWRVPT</sequence>
<dbReference type="InParanoid" id="A0A0L0HRA1"/>
<protein>
    <submittedName>
        <fullName evidence="3">Uncharacterized protein</fullName>
    </submittedName>
</protein>
<evidence type="ECO:0000256" key="2">
    <source>
        <dbReference type="SAM" id="MobiDB-lite"/>
    </source>
</evidence>
<feature type="region of interest" description="Disordered" evidence="2">
    <location>
        <begin position="530"/>
        <end position="643"/>
    </location>
</feature>
<feature type="compositionally biased region" description="Low complexity" evidence="2">
    <location>
        <begin position="625"/>
        <end position="638"/>
    </location>
</feature>
<evidence type="ECO:0000313" key="4">
    <source>
        <dbReference type="Proteomes" id="UP000053201"/>
    </source>
</evidence>
<feature type="compositionally biased region" description="Polar residues" evidence="2">
    <location>
        <begin position="610"/>
        <end position="624"/>
    </location>
</feature>
<dbReference type="EMBL" id="KQ257451">
    <property type="protein sequence ID" value="KND03409.1"/>
    <property type="molecule type" value="Genomic_DNA"/>
</dbReference>
<evidence type="ECO:0000256" key="1">
    <source>
        <dbReference type="SAM" id="Coils"/>
    </source>
</evidence>
<proteinExistence type="predicted"/>
<dbReference type="AlphaFoldDB" id="A0A0L0HRA1"/>
<accession>A0A0L0HRA1</accession>
<keyword evidence="4" id="KW-1185">Reference proteome</keyword>
<dbReference type="RefSeq" id="XP_016611448.1">
    <property type="nucleotide sequence ID" value="XM_016749223.1"/>
</dbReference>
<keyword evidence="1" id="KW-0175">Coiled coil</keyword>
<feature type="region of interest" description="Disordered" evidence="2">
    <location>
        <begin position="288"/>
        <end position="319"/>
    </location>
</feature>
<feature type="compositionally biased region" description="Low complexity" evidence="2">
    <location>
        <begin position="569"/>
        <end position="578"/>
    </location>
</feature>
<feature type="compositionally biased region" description="Low complexity" evidence="2">
    <location>
        <begin position="591"/>
        <end position="609"/>
    </location>
</feature>
<evidence type="ECO:0000313" key="3">
    <source>
        <dbReference type="EMBL" id="KND03409.1"/>
    </source>
</evidence>
<dbReference type="GeneID" id="27684595"/>